<gene>
    <name evidence="1" type="ORF">HNQ72_004510</name>
</gene>
<evidence type="ECO:0000313" key="2">
    <source>
        <dbReference type="Proteomes" id="UP000547879"/>
    </source>
</evidence>
<dbReference type="EMBL" id="JACHEG010000006">
    <property type="protein sequence ID" value="MBB6164665.1"/>
    <property type="molecule type" value="Genomic_DNA"/>
</dbReference>
<protein>
    <submittedName>
        <fullName evidence="1">Uncharacterized protein</fullName>
    </submittedName>
</protein>
<comment type="caution">
    <text evidence="1">The sequence shown here is derived from an EMBL/GenBank/DDBJ whole genome shotgun (WGS) entry which is preliminary data.</text>
</comment>
<organism evidence="1 2">
    <name type="scientific">Rhizobium wenxiniae</name>
    <dbReference type="NCBI Taxonomy" id="1737357"/>
    <lineage>
        <taxon>Bacteria</taxon>
        <taxon>Pseudomonadati</taxon>
        <taxon>Pseudomonadota</taxon>
        <taxon>Alphaproteobacteria</taxon>
        <taxon>Hyphomicrobiales</taxon>
        <taxon>Rhizobiaceae</taxon>
        <taxon>Rhizobium/Agrobacterium group</taxon>
        <taxon>Rhizobium</taxon>
    </lineage>
</organism>
<dbReference type="Proteomes" id="UP000547879">
    <property type="component" value="Unassembled WGS sequence"/>
</dbReference>
<sequence length="81" mass="9140">MQSPVPSSIWFQDVITNKTDEHSQTLSDFKSQFKIADSFTVIADSEAQAFEKLYSAHKAGIKSNGPWFSESMFPPDVFPYC</sequence>
<proteinExistence type="predicted"/>
<evidence type="ECO:0000313" key="1">
    <source>
        <dbReference type="EMBL" id="MBB6164665.1"/>
    </source>
</evidence>
<reference evidence="1 2" key="1">
    <citation type="submission" date="2020-08" db="EMBL/GenBank/DDBJ databases">
        <title>Genomic Encyclopedia of Type Strains, Phase IV (KMG-IV): sequencing the most valuable type-strain genomes for metagenomic binning, comparative biology and taxonomic classification.</title>
        <authorList>
            <person name="Goeker M."/>
        </authorList>
    </citation>
    <scope>NUCLEOTIDE SEQUENCE [LARGE SCALE GENOMIC DNA]</scope>
    <source>
        <strain evidence="1 2">DSM 100734</strain>
    </source>
</reference>
<accession>A0A7X0D1L2</accession>
<name>A0A7X0D1L2_9HYPH</name>
<dbReference type="AlphaFoldDB" id="A0A7X0D1L2"/>
<keyword evidence="2" id="KW-1185">Reference proteome</keyword>